<evidence type="ECO:0000259" key="2">
    <source>
        <dbReference type="Pfam" id="PF07811"/>
    </source>
</evidence>
<evidence type="ECO:0000313" key="3">
    <source>
        <dbReference type="EMBL" id="SVE62644.1"/>
    </source>
</evidence>
<proteinExistence type="predicted"/>
<accession>A0A383F1A6</accession>
<keyword evidence="1" id="KW-0472">Membrane</keyword>
<keyword evidence="1" id="KW-1133">Transmembrane helix</keyword>
<feature type="non-terminal residue" evidence="3">
    <location>
        <position position="121"/>
    </location>
</feature>
<feature type="transmembrane region" description="Helical" evidence="1">
    <location>
        <begin position="12"/>
        <end position="33"/>
    </location>
</feature>
<feature type="non-terminal residue" evidence="3">
    <location>
        <position position="1"/>
    </location>
</feature>
<organism evidence="3">
    <name type="scientific">marine metagenome</name>
    <dbReference type="NCBI Taxonomy" id="408172"/>
    <lineage>
        <taxon>unclassified sequences</taxon>
        <taxon>metagenomes</taxon>
        <taxon>ecological metagenomes</taxon>
    </lineage>
</organism>
<dbReference type="EMBL" id="UINC01230497">
    <property type="protein sequence ID" value="SVE62644.1"/>
    <property type="molecule type" value="Genomic_DNA"/>
</dbReference>
<dbReference type="AlphaFoldDB" id="A0A383F1A6"/>
<protein>
    <recommendedName>
        <fullName evidence="2">TadE-like domain-containing protein</fullName>
    </recommendedName>
</protein>
<evidence type="ECO:0000256" key="1">
    <source>
        <dbReference type="SAM" id="Phobius"/>
    </source>
</evidence>
<gene>
    <name evidence="3" type="ORF">METZ01_LOCUS515498</name>
</gene>
<dbReference type="Pfam" id="PF07811">
    <property type="entry name" value="TadE"/>
    <property type="match status" value="1"/>
</dbReference>
<feature type="domain" description="TadE-like" evidence="2">
    <location>
        <begin position="13"/>
        <end position="54"/>
    </location>
</feature>
<dbReference type="InterPro" id="IPR012495">
    <property type="entry name" value="TadE-like_dom"/>
</dbReference>
<reference evidence="3" key="1">
    <citation type="submission" date="2018-05" db="EMBL/GenBank/DDBJ databases">
        <authorList>
            <person name="Lanie J.A."/>
            <person name="Ng W.-L."/>
            <person name="Kazmierczak K.M."/>
            <person name="Andrzejewski T.M."/>
            <person name="Davidsen T.M."/>
            <person name="Wayne K.J."/>
            <person name="Tettelin H."/>
            <person name="Glass J.I."/>
            <person name="Rusch D."/>
            <person name="Podicherti R."/>
            <person name="Tsui H.-C.T."/>
            <person name="Winkler M.E."/>
        </authorList>
    </citation>
    <scope>NUCLEOTIDE SEQUENCE</scope>
</reference>
<sequence>VHFKTAILIDRKGVVAVEFALLLPIMIILWAGIVEFTSLQSAGRKVNLAAQSVADIVAQEQSVTQQRLDNIIRAATIIITPFSTDSLNIGIQSIETDAAGTISVGWETGALNGIPAQAPSL</sequence>
<name>A0A383F1A6_9ZZZZ</name>
<keyword evidence="1" id="KW-0812">Transmembrane</keyword>